<sequence length="201" mass="21934">MLSTSVADSFLPAQALVPSGRPPDSTNALLCSSTDQTGNEAIAPSTDMAVEASPPPVVSQPMISYASAVVGHKNVTTQSPIASLWTPVGEHDLIPGERNGEPALRVSTSFKNKICEPWQRTLVVRLLGCKIGFAALCSRLRSLWRPVGSLEAIDLDHDCFLVKLSNEQDYFRALTDGPWVIYDHYLVVQQWTPNFKVSDPK</sequence>
<dbReference type="AlphaFoldDB" id="A0AAV0P661"/>
<organism evidence="2 3">
    <name type="scientific">Linum tenue</name>
    <dbReference type="NCBI Taxonomy" id="586396"/>
    <lineage>
        <taxon>Eukaryota</taxon>
        <taxon>Viridiplantae</taxon>
        <taxon>Streptophyta</taxon>
        <taxon>Embryophyta</taxon>
        <taxon>Tracheophyta</taxon>
        <taxon>Spermatophyta</taxon>
        <taxon>Magnoliopsida</taxon>
        <taxon>eudicotyledons</taxon>
        <taxon>Gunneridae</taxon>
        <taxon>Pentapetalae</taxon>
        <taxon>rosids</taxon>
        <taxon>fabids</taxon>
        <taxon>Malpighiales</taxon>
        <taxon>Linaceae</taxon>
        <taxon>Linum</taxon>
    </lineage>
</organism>
<protein>
    <recommendedName>
        <fullName evidence="1">DUF4283 domain-containing protein</fullName>
    </recommendedName>
</protein>
<evidence type="ECO:0000313" key="3">
    <source>
        <dbReference type="Proteomes" id="UP001154282"/>
    </source>
</evidence>
<comment type="caution">
    <text evidence="2">The sequence shown here is derived from an EMBL/GenBank/DDBJ whole genome shotgun (WGS) entry which is preliminary data.</text>
</comment>
<evidence type="ECO:0000313" key="2">
    <source>
        <dbReference type="EMBL" id="CAI0466321.1"/>
    </source>
</evidence>
<dbReference type="InterPro" id="IPR040256">
    <property type="entry name" value="At4g02000-like"/>
</dbReference>
<dbReference type="Proteomes" id="UP001154282">
    <property type="component" value="Unassembled WGS sequence"/>
</dbReference>
<dbReference type="InterPro" id="IPR025558">
    <property type="entry name" value="DUF4283"/>
</dbReference>
<reference evidence="2" key="1">
    <citation type="submission" date="2022-08" db="EMBL/GenBank/DDBJ databases">
        <authorList>
            <person name="Gutierrez-Valencia J."/>
        </authorList>
    </citation>
    <scope>NUCLEOTIDE SEQUENCE</scope>
</reference>
<feature type="domain" description="DUF4283" evidence="1">
    <location>
        <begin position="116"/>
        <end position="197"/>
    </location>
</feature>
<dbReference type="EMBL" id="CAMGYJ010000008">
    <property type="protein sequence ID" value="CAI0466321.1"/>
    <property type="molecule type" value="Genomic_DNA"/>
</dbReference>
<proteinExistence type="predicted"/>
<accession>A0AAV0P661</accession>
<gene>
    <name evidence="2" type="ORF">LITE_LOCUS36989</name>
</gene>
<name>A0AAV0P661_9ROSI</name>
<dbReference type="PANTHER" id="PTHR31286">
    <property type="entry name" value="GLYCINE-RICH CELL WALL STRUCTURAL PROTEIN 1.8-LIKE"/>
    <property type="match status" value="1"/>
</dbReference>
<dbReference type="PANTHER" id="PTHR31286:SF99">
    <property type="entry name" value="DUF4283 DOMAIN-CONTAINING PROTEIN"/>
    <property type="match status" value="1"/>
</dbReference>
<dbReference type="Pfam" id="PF14111">
    <property type="entry name" value="DUF4283"/>
    <property type="match status" value="1"/>
</dbReference>
<keyword evidence="3" id="KW-1185">Reference proteome</keyword>
<evidence type="ECO:0000259" key="1">
    <source>
        <dbReference type="Pfam" id="PF14111"/>
    </source>
</evidence>